<keyword evidence="4" id="KW-0255">Endonuclease</keyword>
<feature type="domain" description="MurL C-terminal" evidence="2">
    <location>
        <begin position="338"/>
        <end position="448"/>
    </location>
</feature>
<dbReference type="HAMAP" id="MF_02209">
    <property type="entry name" value="MurL"/>
    <property type="match status" value="1"/>
</dbReference>
<keyword evidence="1" id="KW-0413">Isomerase</keyword>
<dbReference type="GO" id="GO:0051301">
    <property type="term" value="P:cell division"/>
    <property type="evidence" value="ECO:0007669"/>
    <property type="project" value="UniProtKB-KW"/>
</dbReference>
<evidence type="ECO:0000259" key="3">
    <source>
        <dbReference type="Pfam" id="PF26299"/>
    </source>
</evidence>
<organism evidence="4 5">
    <name type="scientific">Lysobacter enzymogenes</name>
    <dbReference type="NCBI Taxonomy" id="69"/>
    <lineage>
        <taxon>Bacteria</taxon>
        <taxon>Pseudomonadati</taxon>
        <taxon>Pseudomonadota</taxon>
        <taxon>Gammaproteobacteria</taxon>
        <taxon>Lysobacterales</taxon>
        <taxon>Lysobacteraceae</taxon>
        <taxon>Lysobacter</taxon>
    </lineage>
</organism>
<dbReference type="EC" id="5.1.1.23" evidence="1"/>
<keyword evidence="4" id="KW-0378">Hydrolase</keyword>
<dbReference type="RefSeq" id="WP_123647220.1">
    <property type="nucleotide sequence ID" value="NZ_RCTY01000023.1"/>
</dbReference>
<dbReference type="InterPro" id="IPR053538">
    <property type="entry name" value="MurL_epimerase"/>
</dbReference>
<evidence type="ECO:0000313" key="4">
    <source>
        <dbReference type="EMBL" id="ROU07232.1"/>
    </source>
</evidence>
<dbReference type="Pfam" id="PF26299">
    <property type="entry name" value="MurL_N"/>
    <property type="match status" value="1"/>
</dbReference>
<keyword evidence="1" id="KW-0131">Cell cycle</keyword>
<keyword evidence="1" id="KW-0573">Peptidoglycan synthesis</keyword>
<accession>A0A3N2RIB8</accession>
<dbReference type="GO" id="GO:0004519">
    <property type="term" value="F:endonuclease activity"/>
    <property type="evidence" value="ECO:0007669"/>
    <property type="project" value="UniProtKB-KW"/>
</dbReference>
<keyword evidence="1" id="KW-0132">Cell division</keyword>
<dbReference type="UniPathway" id="UPA00219"/>
<evidence type="ECO:0000313" key="5">
    <source>
        <dbReference type="Proteomes" id="UP000275910"/>
    </source>
</evidence>
<comment type="pathway">
    <text evidence="1">Cell wall biogenesis; peptidoglycan biosynthesis.</text>
</comment>
<dbReference type="InterPro" id="IPR058741">
    <property type="entry name" value="MurL_C"/>
</dbReference>
<proteinExistence type="inferred from homology"/>
<dbReference type="GO" id="GO:0009252">
    <property type="term" value="P:peptidoglycan biosynthetic process"/>
    <property type="evidence" value="ECO:0007669"/>
    <property type="project" value="UniProtKB-UniRule"/>
</dbReference>
<comment type="similarity">
    <text evidence="1">Belongs to the MurL family.</text>
</comment>
<dbReference type="Proteomes" id="UP000275910">
    <property type="component" value="Unassembled WGS sequence"/>
</dbReference>
<dbReference type="EMBL" id="RCTY01000023">
    <property type="protein sequence ID" value="ROU07232.1"/>
    <property type="molecule type" value="Genomic_DNA"/>
</dbReference>
<dbReference type="GO" id="GO:0008360">
    <property type="term" value="P:regulation of cell shape"/>
    <property type="evidence" value="ECO:0007669"/>
    <property type="project" value="UniProtKB-KW"/>
</dbReference>
<dbReference type="InterPro" id="IPR043689">
    <property type="entry name" value="MurL"/>
</dbReference>
<keyword evidence="1" id="KW-0133">Cell shape</keyword>
<evidence type="ECO:0000259" key="2">
    <source>
        <dbReference type="Pfam" id="PF26298"/>
    </source>
</evidence>
<evidence type="ECO:0000256" key="1">
    <source>
        <dbReference type="HAMAP-Rule" id="MF_02209"/>
    </source>
</evidence>
<dbReference type="GO" id="GO:0016855">
    <property type="term" value="F:racemase and epimerase activity, acting on amino acids and derivatives"/>
    <property type="evidence" value="ECO:0007669"/>
    <property type="project" value="UniProtKB-UniRule"/>
</dbReference>
<dbReference type="NCBIfam" id="NF041275">
    <property type="entry name" value="MurL_Xanthmoales"/>
    <property type="match status" value="1"/>
</dbReference>
<name>A0A3N2RIB8_LYSEN</name>
<gene>
    <name evidence="1" type="primary">murL</name>
    <name evidence="4" type="ORF">D9T17_09700</name>
</gene>
<sequence length="481" mass="52511">MSEQFQRDAVRAFRFVRCGLDAATGVAELVYAFDDGPELVETITVPGAPFALDGARAQAVERMLRLLHLIAGVSYYKAAVPEEIRIDMYAIDADTAALLELIYVNGLGEFAYRNGLNLHGKIRFPVGPSPQPSPASGRGSSGAALSETLPLPLAGEGRGEGPAPALGLREHALVAIGGGKDSLVSIEALRALGVGQTVTWIGGSQLIKACAARTGLDTLNLGRALAPQLFEYNRQGAYNGHIPVTVVNSAIMALAALLRGVDQVVFSNERSASYGSMIEGTGEVNHQWSKGWDCERAFGEYLQKHVAADLRYYSLLRPLSELAVARQFARGDRYDAHFSSCNRNFHILGERPASRWCGVCPKCHFVFLALAPFMTKPRLVSIFGRNLLDDPAQTEGFDALLEYRNHKPFECVGEGRESRAAMAALAERAEWREDALVERFAREIRPQLAGEELRIEPLLALEGEHRVPPALWERLRAYLAA</sequence>
<keyword evidence="4" id="KW-0540">Nuclease</keyword>
<comment type="function">
    <text evidence="1">Cell wall formation. Catalyzes epimerization of the terminal L-glutamate in UDP-N-acetyl-alpha-D-muramoyl-L-alanyl-L-glutamate.</text>
</comment>
<dbReference type="AlphaFoldDB" id="A0A3N2RIB8"/>
<dbReference type="GO" id="GO:0005737">
    <property type="term" value="C:cytoplasm"/>
    <property type="evidence" value="ECO:0007669"/>
    <property type="project" value="UniProtKB-UniRule"/>
</dbReference>
<feature type="domain" description="MurL N-terminal" evidence="3">
    <location>
        <begin position="5"/>
        <end position="315"/>
    </location>
</feature>
<dbReference type="GO" id="GO:0071555">
    <property type="term" value="P:cell wall organization"/>
    <property type="evidence" value="ECO:0007669"/>
    <property type="project" value="UniProtKB-KW"/>
</dbReference>
<comment type="caution">
    <text evidence="4">The sequence shown here is derived from an EMBL/GenBank/DDBJ whole genome shotgun (WGS) entry which is preliminary data.</text>
</comment>
<dbReference type="Pfam" id="PF26298">
    <property type="entry name" value="MurL_epimerase_C"/>
    <property type="match status" value="1"/>
</dbReference>
<protein>
    <recommendedName>
        <fullName evidence="1">UDP-N-acetyl-alpha-D-muramoyl-L-alanyl-L-glutamate epimerase</fullName>
        <ecNumber evidence="1">5.1.1.23</ecNumber>
    </recommendedName>
    <alternativeName>
        <fullName evidence="1">UDP-MurNAc-L-Ala-L-Glu epimerase</fullName>
    </alternativeName>
</protein>
<dbReference type="InterPro" id="IPR058740">
    <property type="entry name" value="MurL_N"/>
</dbReference>
<reference evidence="4 5" key="1">
    <citation type="submission" date="2018-10" db="EMBL/GenBank/DDBJ databases">
        <title>The genome of Lysobacter enzymogenes OH11.</title>
        <authorList>
            <person name="Liu F."/>
            <person name="Zhao Y."/>
            <person name="Qian G."/>
            <person name="Chen Y."/>
            <person name="Xu H."/>
        </authorList>
    </citation>
    <scope>NUCLEOTIDE SEQUENCE [LARGE SCALE GENOMIC DNA]</scope>
    <source>
        <strain evidence="4 5">OH11</strain>
    </source>
</reference>
<comment type="catalytic activity">
    <reaction evidence="1">
        <text>UDP-N-acetyl-alpha-D-muramoyl-L-alanyl-L-glutamate + ATP + H2O = UDP-N-acetyl-alpha-D-muramoyl-L-alanyl-D-glutamate + AMP + diphosphate + H(+)</text>
        <dbReference type="Rhea" id="RHEA:58812"/>
        <dbReference type="ChEBI" id="CHEBI:15377"/>
        <dbReference type="ChEBI" id="CHEBI:15378"/>
        <dbReference type="ChEBI" id="CHEBI:30616"/>
        <dbReference type="ChEBI" id="CHEBI:33019"/>
        <dbReference type="ChEBI" id="CHEBI:83900"/>
        <dbReference type="ChEBI" id="CHEBI:142725"/>
        <dbReference type="ChEBI" id="CHEBI:456215"/>
        <dbReference type="EC" id="5.1.1.23"/>
    </reaction>
</comment>
<keyword evidence="1" id="KW-0961">Cell wall biogenesis/degradation</keyword>